<name>A0A1F5Z7I9_9BACT</name>
<protein>
    <recommendedName>
        <fullName evidence="4">Type II secretion system protein GspG C-terminal domain-containing protein</fullName>
    </recommendedName>
</protein>
<feature type="transmembrane region" description="Helical" evidence="1">
    <location>
        <begin position="12"/>
        <end position="34"/>
    </location>
</feature>
<sequence>MKLKKNGKLMRKYYIFIAALGVLTAVFIIGGLSLTGSPFSEKLIKLDQQRLNDFNTIKYAIENYYRDKKVLPVNLRILPSNIKLSDPKSGKEYDFAVISSTQYKLCTEFSADTEKSGPERGVIYSNSSSSTSHRKGYDCISYSIPSYAMRPTPTPYRSPASLTMTTLCPGSFMNDECILPNGCLDSDGLNYFKRGSITYSNPTGEGLITLFDKCIEGLNQVEENYCNPKQPEDSFEMTGNRIVYEPDVRIYQCAAGYECRNGACVVVVTD</sequence>
<dbReference type="AlphaFoldDB" id="A0A1F5Z7I9"/>
<reference evidence="2 3" key="1">
    <citation type="journal article" date="2016" name="Nat. Commun.">
        <title>Thousands of microbial genomes shed light on interconnected biogeochemical processes in an aquifer system.</title>
        <authorList>
            <person name="Anantharaman K."/>
            <person name="Brown C.T."/>
            <person name="Hug L.A."/>
            <person name="Sharon I."/>
            <person name="Castelle C.J."/>
            <person name="Probst A.J."/>
            <person name="Thomas B.C."/>
            <person name="Singh A."/>
            <person name="Wilkins M.J."/>
            <person name="Karaoz U."/>
            <person name="Brodie E.L."/>
            <person name="Williams K.H."/>
            <person name="Hubbard S.S."/>
            <person name="Banfield J.F."/>
        </authorList>
    </citation>
    <scope>NUCLEOTIDE SEQUENCE [LARGE SCALE GENOMIC DNA]</scope>
</reference>
<evidence type="ECO:0000256" key="1">
    <source>
        <dbReference type="SAM" id="Phobius"/>
    </source>
</evidence>
<keyword evidence="1" id="KW-0812">Transmembrane</keyword>
<accession>A0A1F5Z7I9</accession>
<keyword evidence="1" id="KW-0472">Membrane</keyword>
<evidence type="ECO:0000313" key="3">
    <source>
        <dbReference type="Proteomes" id="UP000177354"/>
    </source>
</evidence>
<organism evidence="2 3">
    <name type="scientific">Candidatus Gottesmanbacteria bacterium RIFCSPHIGHO2_01_FULL_40_15</name>
    <dbReference type="NCBI Taxonomy" id="1798376"/>
    <lineage>
        <taxon>Bacteria</taxon>
        <taxon>Candidatus Gottesmaniibacteriota</taxon>
    </lineage>
</organism>
<comment type="caution">
    <text evidence="2">The sequence shown here is derived from an EMBL/GenBank/DDBJ whole genome shotgun (WGS) entry which is preliminary data.</text>
</comment>
<dbReference type="EMBL" id="MFJF01000001">
    <property type="protein sequence ID" value="OGG08408.1"/>
    <property type="molecule type" value="Genomic_DNA"/>
</dbReference>
<proteinExistence type="predicted"/>
<gene>
    <name evidence="2" type="ORF">A2777_03075</name>
</gene>
<evidence type="ECO:0008006" key="4">
    <source>
        <dbReference type="Google" id="ProtNLM"/>
    </source>
</evidence>
<evidence type="ECO:0000313" key="2">
    <source>
        <dbReference type="EMBL" id="OGG08408.1"/>
    </source>
</evidence>
<dbReference type="Proteomes" id="UP000177354">
    <property type="component" value="Unassembled WGS sequence"/>
</dbReference>
<keyword evidence="1" id="KW-1133">Transmembrane helix</keyword>